<evidence type="ECO:0000313" key="3">
    <source>
        <dbReference type="Proteomes" id="UP000655410"/>
    </source>
</evidence>
<feature type="compositionally biased region" description="Low complexity" evidence="1">
    <location>
        <begin position="390"/>
        <end position="401"/>
    </location>
</feature>
<keyword evidence="3" id="KW-1185">Reference proteome</keyword>
<accession>A0ABQ2NC58</accession>
<gene>
    <name evidence="2" type="ORF">GCM10011584_22350</name>
</gene>
<organism evidence="2 3">
    <name type="scientific">Nocardioides phosphati</name>
    <dbReference type="NCBI Taxonomy" id="1867775"/>
    <lineage>
        <taxon>Bacteria</taxon>
        <taxon>Bacillati</taxon>
        <taxon>Actinomycetota</taxon>
        <taxon>Actinomycetes</taxon>
        <taxon>Propionibacteriales</taxon>
        <taxon>Nocardioidaceae</taxon>
        <taxon>Nocardioides</taxon>
    </lineage>
</organism>
<feature type="region of interest" description="Disordered" evidence="1">
    <location>
        <begin position="322"/>
        <end position="417"/>
    </location>
</feature>
<dbReference type="RefSeq" id="WP_188784102.1">
    <property type="nucleotide sequence ID" value="NZ_BMNI01000005.1"/>
</dbReference>
<feature type="compositionally biased region" description="Low complexity" evidence="1">
    <location>
        <begin position="407"/>
        <end position="417"/>
    </location>
</feature>
<protein>
    <submittedName>
        <fullName evidence="2">Uncharacterized protein</fullName>
    </submittedName>
</protein>
<dbReference type="EMBL" id="BMNI01000005">
    <property type="protein sequence ID" value="GGO90481.1"/>
    <property type="molecule type" value="Genomic_DNA"/>
</dbReference>
<feature type="compositionally biased region" description="Low complexity" evidence="1">
    <location>
        <begin position="335"/>
        <end position="348"/>
    </location>
</feature>
<sequence>MAEATATADGGLVRLQRRAWTTSRGCWRLVVLLGLAWVALLLIGGTAHAAPADEGRSDTPPTAPGPIPLLGQSLASLGTVAEALPIQPVTQVLTSGARSTAAPEPVAQPVAHAVETVTQAAASATTPVAKAATSAAAAAPAYAPAVGGLQAVSGLTDSVRATAEDTASSGKLLDVKVPSFGATLTPVVAAAGEQVDAATQLAADAAVTLAAPLPVAYPLHQLLAPVAHAVDLTTDTLTSTATLAGRTADAAVARTTRALAPVLAAVTGPAGSIAVSGPGAGGSSGVPALQPGLPAAVPGSAAPAVTDVPAGAIRGTASVCSDDAHGGPAVPPPDASASSSHVVAQPASDIATVAPVPVSGAGSTTGGGGSAPTPAVDQTLVRVESEPEFTATTTEPIEGPTGPMPGTPADDPAFSPD</sequence>
<dbReference type="Proteomes" id="UP000655410">
    <property type="component" value="Unassembled WGS sequence"/>
</dbReference>
<proteinExistence type="predicted"/>
<reference evidence="3" key="1">
    <citation type="journal article" date="2019" name="Int. J. Syst. Evol. Microbiol.">
        <title>The Global Catalogue of Microorganisms (GCM) 10K type strain sequencing project: providing services to taxonomists for standard genome sequencing and annotation.</title>
        <authorList>
            <consortium name="The Broad Institute Genomics Platform"/>
            <consortium name="The Broad Institute Genome Sequencing Center for Infectious Disease"/>
            <person name="Wu L."/>
            <person name="Ma J."/>
        </authorList>
    </citation>
    <scope>NUCLEOTIDE SEQUENCE [LARGE SCALE GENOMIC DNA]</scope>
    <source>
        <strain evidence="3">CGMCC 4.7371</strain>
    </source>
</reference>
<evidence type="ECO:0000256" key="1">
    <source>
        <dbReference type="SAM" id="MobiDB-lite"/>
    </source>
</evidence>
<evidence type="ECO:0000313" key="2">
    <source>
        <dbReference type="EMBL" id="GGO90481.1"/>
    </source>
</evidence>
<name>A0ABQ2NC58_9ACTN</name>
<comment type="caution">
    <text evidence="2">The sequence shown here is derived from an EMBL/GenBank/DDBJ whole genome shotgun (WGS) entry which is preliminary data.</text>
</comment>